<evidence type="ECO:0008006" key="3">
    <source>
        <dbReference type="Google" id="ProtNLM"/>
    </source>
</evidence>
<dbReference type="Proteomes" id="UP000199701">
    <property type="component" value="Unassembled WGS sequence"/>
</dbReference>
<evidence type="ECO:0000313" key="2">
    <source>
        <dbReference type="Proteomes" id="UP000199701"/>
    </source>
</evidence>
<name>A0A1I0RQK4_9FIRM</name>
<keyword evidence="2" id="KW-1185">Reference proteome</keyword>
<dbReference type="EMBL" id="FOJI01000021">
    <property type="protein sequence ID" value="SEW43594.1"/>
    <property type="molecule type" value="Genomic_DNA"/>
</dbReference>
<gene>
    <name evidence="1" type="ORF">SAMN05421659_12126</name>
</gene>
<dbReference type="AlphaFoldDB" id="A0A1I0RQK4"/>
<organism evidence="1 2">
    <name type="scientific">[Clostridium] fimetarium</name>
    <dbReference type="NCBI Taxonomy" id="99656"/>
    <lineage>
        <taxon>Bacteria</taxon>
        <taxon>Bacillati</taxon>
        <taxon>Bacillota</taxon>
        <taxon>Clostridia</taxon>
        <taxon>Lachnospirales</taxon>
        <taxon>Lachnospiraceae</taxon>
    </lineage>
</organism>
<reference evidence="1 2" key="1">
    <citation type="submission" date="2016-10" db="EMBL/GenBank/DDBJ databases">
        <authorList>
            <person name="de Groot N.N."/>
        </authorList>
    </citation>
    <scope>NUCLEOTIDE SEQUENCE [LARGE SCALE GENOMIC DNA]</scope>
    <source>
        <strain evidence="1 2">DSM 9179</strain>
    </source>
</reference>
<proteinExistence type="predicted"/>
<evidence type="ECO:0000313" key="1">
    <source>
        <dbReference type="EMBL" id="SEW43594.1"/>
    </source>
</evidence>
<protein>
    <recommendedName>
        <fullName evidence="3">Lipoprotein</fullName>
    </recommendedName>
</protein>
<sequence>MRKKFRIIVFVIVVFLITSCTKQQEKNEIYSFSGKNETVTINNGLIIVTNDSEKFIGGDLTFNGEEPSDVKYSATKFFFYKDGVENIILNNIVSIETTTKGTPKGTNIQQDMGSISSKDLFYGDNLEQIKKSLNFSVSGILMNGEKFEYNLVLDVKKTY</sequence>
<accession>A0A1I0RQK4</accession>
<dbReference type="RefSeq" id="WP_092457397.1">
    <property type="nucleotide sequence ID" value="NZ_FOJI01000021.1"/>
</dbReference>
<dbReference type="PROSITE" id="PS51257">
    <property type="entry name" value="PROKAR_LIPOPROTEIN"/>
    <property type="match status" value="1"/>
</dbReference>